<proteinExistence type="predicted"/>
<dbReference type="Proteomes" id="UP000321947">
    <property type="component" value="Unassembled WGS sequence"/>
</dbReference>
<dbReference type="EMBL" id="SSTD01011467">
    <property type="protein sequence ID" value="TYK09771.1"/>
    <property type="molecule type" value="Genomic_DNA"/>
</dbReference>
<accession>A0A5D3CD51</accession>
<protein>
    <submittedName>
        <fullName evidence="1">Uncharacterized protein</fullName>
    </submittedName>
</protein>
<comment type="caution">
    <text evidence="1">The sequence shown here is derived from an EMBL/GenBank/DDBJ whole genome shotgun (WGS) entry which is preliminary data.</text>
</comment>
<name>A0A5D3CD51_CUCMM</name>
<evidence type="ECO:0000313" key="1">
    <source>
        <dbReference type="EMBL" id="TYK09771.1"/>
    </source>
</evidence>
<dbReference type="AlphaFoldDB" id="A0A5D3CD51"/>
<reference evidence="1 2" key="1">
    <citation type="submission" date="2019-08" db="EMBL/GenBank/DDBJ databases">
        <title>Draft genome sequences of two oriental melons (Cucumis melo L. var makuwa).</title>
        <authorList>
            <person name="Kwon S.-Y."/>
        </authorList>
    </citation>
    <scope>NUCLEOTIDE SEQUENCE [LARGE SCALE GENOMIC DNA]</scope>
    <source>
        <strain evidence="2">cv. Chang Bougi</strain>
        <tissue evidence="1">Leaf</tissue>
    </source>
</reference>
<gene>
    <name evidence="1" type="ORF">E5676_scaffold127G00550</name>
</gene>
<sequence length="197" mass="22005">MSVDFSFIHVAHSTKSEPPYGFSCSHLILPCAQLSNSLGTLPLLPHCVGAQVLGIYNKFSWSSILQLLRFDSLDFNLIKQLRVVYLASTVSYGITTCCVSFGITKLVCASHEITRLMVPPNRKLIVFTLNGTSSGSFTGEYFFLEDNNGEKKTEDNELEIAESSVDYSRLGVTKHFSMTDIIEENWEEINERSGMKT</sequence>
<organism evidence="1 2">
    <name type="scientific">Cucumis melo var. makuwa</name>
    <name type="common">Oriental melon</name>
    <dbReference type="NCBI Taxonomy" id="1194695"/>
    <lineage>
        <taxon>Eukaryota</taxon>
        <taxon>Viridiplantae</taxon>
        <taxon>Streptophyta</taxon>
        <taxon>Embryophyta</taxon>
        <taxon>Tracheophyta</taxon>
        <taxon>Spermatophyta</taxon>
        <taxon>Magnoliopsida</taxon>
        <taxon>eudicotyledons</taxon>
        <taxon>Gunneridae</taxon>
        <taxon>Pentapetalae</taxon>
        <taxon>rosids</taxon>
        <taxon>fabids</taxon>
        <taxon>Cucurbitales</taxon>
        <taxon>Cucurbitaceae</taxon>
        <taxon>Benincaseae</taxon>
        <taxon>Cucumis</taxon>
    </lineage>
</organism>
<evidence type="ECO:0000313" key="2">
    <source>
        <dbReference type="Proteomes" id="UP000321947"/>
    </source>
</evidence>